<comment type="caution">
    <text evidence="1">The sequence shown here is derived from an EMBL/GenBank/DDBJ whole genome shotgun (WGS) entry which is preliminary data.</text>
</comment>
<organism evidence="1 2">
    <name type="scientific">Oryzomonas rubra</name>
    <dbReference type="NCBI Taxonomy" id="2509454"/>
    <lineage>
        <taxon>Bacteria</taxon>
        <taxon>Pseudomonadati</taxon>
        <taxon>Thermodesulfobacteriota</taxon>
        <taxon>Desulfuromonadia</taxon>
        <taxon>Geobacterales</taxon>
        <taxon>Geobacteraceae</taxon>
        <taxon>Oryzomonas</taxon>
    </lineage>
</organism>
<keyword evidence="2" id="KW-1185">Reference proteome</keyword>
<dbReference type="Proteomes" id="UP000324298">
    <property type="component" value="Unassembled WGS sequence"/>
</dbReference>
<dbReference type="AlphaFoldDB" id="A0A5A9X922"/>
<evidence type="ECO:0000313" key="2">
    <source>
        <dbReference type="Proteomes" id="UP000324298"/>
    </source>
</evidence>
<proteinExistence type="predicted"/>
<evidence type="ECO:0000313" key="1">
    <source>
        <dbReference type="EMBL" id="KAA0888699.1"/>
    </source>
</evidence>
<accession>A0A5A9X922</accession>
<sequence>MQCFDVQCHVKDPEMLSSIVDSVFAELELDKTVEAFKEKLDPPTIPEFNTLDDLFIKASTLISMKVAQALVCDKCKKNVTRP</sequence>
<reference evidence="1 2" key="1">
    <citation type="submission" date="2019-04" db="EMBL/GenBank/DDBJ databases">
        <title>Geobacter ruber sp. nov., ferric-reducing bacteria isolated from paddy soil.</title>
        <authorList>
            <person name="Xu Z."/>
            <person name="Masuda Y."/>
            <person name="Itoh H."/>
            <person name="Senoo K."/>
        </authorList>
    </citation>
    <scope>NUCLEOTIDE SEQUENCE [LARGE SCALE GENOMIC DNA]</scope>
    <source>
        <strain evidence="1 2">Red88</strain>
    </source>
</reference>
<dbReference type="RefSeq" id="WP_149308962.1">
    <property type="nucleotide sequence ID" value="NZ_SRSD01000010.1"/>
</dbReference>
<name>A0A5A9X922_9BACT</name>
<gene>
    <name evidence="1" type="ORF">ET418_15070</name>
</gene>
<protein>
    <submittedName>
        <fullName evidence="1">Uncharacterized protein</fullName>
    </submittedName>
</protein>
<dbReference type="EMBL" id="SRSD01000010">
    <property type="protein sequence ID" value="KAA0888699.1"/>
    <property type="molecule type" value="Genomic_DNA"/>
</dbReference>